<keyword evidence="5" id="KW-1185">Reference proteome</keyword>
<accession>A0A4U3LB50</accession>
<evidence type="ECO:0000259" key="3">
    <source>
        <dbReference type="PROSITE" id="PS51186"/>
    </source>
</evidence>
<name>A0A4U3LB50_9BACT</name>
<dbReference type="Pfam" id="PF00583">
    <property type="entry name" value="Acetyltransf_1"/>
    <property type="match status" value="1"/>
</dbReference>
<protein>
    <submittedName>
        <fullName evidence="4">GNAT family N-acetyltransferase</fullName>
    </submittedName>
</protein>
<dbReference type="InterPro" id="IPR050832">
    <property type="entry name" value="Bact_Acetyltransf"/>
</dbReference>
<feature type="domain" description="N-acetyltransferase" evidence="3">
    <location>
        <begin position="7"/>
        <end position="177"/>
    </location>
</feature>
<evidence type="ECO:0000313" key="5">
    <source>
        <dbReference type="Proteomes" id="UP000305848"/>
    </source>
</evidence>
<sequence>MPAFSNLHIAVATMDDIPAITLLLNHAYRGETSKQGWTTEAHLIAGDTRTDEANTKQVMEQAGSVFLKYTNEQQQLIGCVNLQQHQNKLYLGMFSVAPELQGGGIGKQLLQAAEEHAQHLHCIAIYLSVISVRTELIQWYQRHGYQDTGERKFFKEDDLTGKHLQPLEFMIMEKVLAKKAISQ</sequence>
<dbReference type="PROSITE" id="PS51186">
    <property type="entry name" value="GNAT"/>
    <property type="match status" value="1"/>
</dbReference>
<dbReference type="AlphaFoldDB" id="A0A4U3LB50"/>
<dbReference type="RefSeq" id="WP_137259944.1">
    <property type="nucleotide sequence ID" value="NZ_SZQL01000001.1"/>
</dbReference>
<evidence type="ECO:0000313" key="4">
    <source>
        <dbReference type="EMBL" id="TKK71704.1"/>
    </source>
</evidence>
<keyword evidence="2" id="KW-0012">Acyltransferase</keyword>
<dbReference type="Proteomes" id="UP000305848">
    <property type="component" value="Unassembled WGS sequence"/>
</dbReference>
<evidence type="ECO:0000256" key="2">
    <source>
        <dbReference type="ARBA" id="ARBA00023315"/>
    </source>
</evidence>
<organism evidence="4 5">
    <name type="scientific">Ilyomonas limi</name>
    <dbReference type="NCBI Taxonomy" id="2575867"/>
    <lineage>
        <taxon>Bacteria</taxon>
        <taxon>Pseudomonadati</taxon>
        <taxon>Bacteroidota</taxon>
        <taxon>Chitinophagia</taxon>
        <taxon>Chitinophagales</taxon>
        <taxon>Chitinophagaceae</taxon>
        <taxon>Ilyomonas</taxon>
    </lineage>
</organism>
<dbReference type="PANTHER" id="PTHR43877:SF2">
    <property type="entry name" value="AMINOALKYLPHOSPHONATE N-ACETYLTRANSFERASE-RELATED"/>
    <property type="match status" value="1"/>
</dbReference>
<dbReference type="InterPro" id="IPR000182">
    <property type="entry name" value="GNAT_dom"/>
</dbReference>
<dbReference type="InterPro" id="IPR016181">
    <property type="entry name" value="Acyl_CoA_acyltransferase"/>
</dbReference>
<dbReference type="EMBL" id="SZQL01000001">
    <property type="protein sequence ID" value="TKK71704.1"/>
    <property type="molecule type" value="Genomic_DNA"/>
</dbReference>
<comment type="caution">
    <text evidence="4">The sequence shown here is derived from an EMBL/GenBank/DDBJ whole genome shotgun (WGS) entry which is preliminary data.</text>
</comment>
<proteinExistence type="predicted"/>
<dbReference type="SUPFAM" id="SSF55729">
    <property type="entry name" value="Acyl-CoA N-acyltransferases (Nat)"/>
    <property type="match status" value="1"/>
</dbReference>
<dbReference type="PANTHER" id="PTHR43877">
    <property type="entry name" value="AMINOALKYLPHOSPHONATE N-ACETYLTRANSFERASE-RELATED-RELATED"/>
    <property type="match status" value="1"/>
</dbReference>
<dbReference type="CDD" id="cd04301">
    <property type="entry name" value="NAT_SF"/>
    <property type="match status" value="1"/>
</dbReference>
<keyword evidence="1 4" id="KW-0808">Transferase</keyword>
<evidence type="ECO:0000256" key="1">
    <source>
        <dbReference type="ARBA" id="ARBA00022679"/>
    </source>
</evidence>
<dbReference type="Gene3D" id="3.40.630.30">
    <property type="match status" value="1"/>
</dbReference>
<dbReference type="OrthoDB" id="9796381at2"/>
<reference evidence="4 5" key="1">
    <citation type="submission" date="2019-05" db="EMBL/GenBank/DDBJ databases">
        <title>Panacibacter sp. strain 17mud1-8 Genome sequencing and assembly.</title>
        <authorList>
            <person name="Chhetri G."/>
        </authorList>
    </citation>
    <scope>NUCLEOTIDE SEQUENCE [LARGE SCALE GENOMIC DNA]</scope>
    <source>
        <strain evidence="4 5">17mud1-8</strain>
    </source>
</reference>
<dbReference type="GO" id="GO:0016747">
    <property type="term" value="F:acyltransferase activity, transferring groups other than amino-acyl groups"/>
    <property type="evidence" value="ECO:0007669"/>
    <property type="project" value="InterPro"/>
</dbReference>
<gene>
    <name evidence="4" type="ORF">FC093_01395</name>
</gene>